<dbReference type="Pfam" id="PF03732">
    <property type="entry name" value="Retrotrans_gag"/>
    <property type="match status" value="1"/>
</dbReference>
<keyword evidence="7" id="KW-0863">Zinc-finger</keyword>
<dbReference type="SUPFAM" id="SSF56672">
    <property type="entry name" value="DNA/RNA polymerases"/>
    <property type="match status" value="1"/>
</dbReference>
<dbReference type="InterPro" id="IPR041373">
    <property type="entry name" value="RT_RNaseH"/>
</dbReference>
<dbReference type="FunFam" id="3.10.20.370:FF:000001">
    <property type="entry name" value="Retrovirus-related Pol polyprotein from transposon 17.6-like protein"/>
    <property type="match status" value="1"/>
</dbReference>
<dbReference type="SUPFAM" id="SSF57756">
    <property type="entry name" value="Retrovirus zinc finger-like domains"/>
    <property type="match status" value="1"/>
</dbReference>
<proteinExistence type="predicted"/>
<dbReference type="SMART" id="SM00343">
    <property type="entry name" value="ZnF_C2HC"/>
    <property type="match status" value="1"/>
</dbReference>
<keyword evidence="7" id="KW-0862">Zinc</keyword>
<accession>A0AAD8WXF7</accession>
<evidence type="ECO:0000256" key="5">
    <source>
        <dbReference type="ARBA" id="ARBA00022801"/>
    </source>
</evidence>
<dbReference type="GO" id="GO:0008270">
    <property type="term" value="F:zinc ion binding"/>
    <property type="evidence" value="ECO:0007669"/>
    <property type="project" value="UniProtKB-KW"/>
</dbReference>
<feature type="domain" description="CCHC-type" evidence="9">
    <location>
        <begin position="184"/>
        <end position="199"/>
    </location>
</feature>
<comment type="caution">
    <text evidence="11">The sequence shown here is derived from an EMBL/GenBank/DDBJ whole genome shotgun (WGS) entry which is preliminary data.</text>
</comment>
<keyword evidence="6" id="KW-0695">RNA-directed DNA polymerase</keyword>
<feature type="domain" description="Reverse transcriptase" evidence="10">
    <location>
        <begin position="276"/>
        <end position="455"/>
    </location>
</feature>
<evidence type="ECO:0000313" key="11">
    <source>
        <dbReference type="EMBL" id="KAK1682066.1"/>
    </source>
</evidence>
<keyword evidence="1" id="KW-0808">Transferase</keyword>
<keyword evidence="5" id="KW-0378">Hydrolase</keyword>
<keyword evidence="4" id="KW-0255">Endonuclease</keyword>
<protein>
    <recommendedName>
        <fullName evidence="13">Reverse transcriptase</fullName>
    </recommendedName>
</protein>
<dbReference type="InterPro" id="IPR000477">
    <property type="entry name" value="RT_dom"/>
</dbReference>
<dbReference type="Pfam" id="PF24626">
    <property type="entry name" value="SH3_Tf2-1"/>
    <property type="match status" value="1"/>
</dbReference>
<feature type="region of interest" description="Disordered" evidence="8">
    <location>
        <begin position="84"/>
        <end position="178"/>
    </location>
</feature>
<sequence>MNLKRDEFRSLRQGGRTLKEYMDDFCALARYAPEDIDTDAKRKEKFLNGLKGELKIPLSVAYAPNYQSLLDQAITLDNNIKKEENRKRKFSNSRNHSEPFHKKHHSSEGSGSHSSHKHNSHYNKGNGNNYNGHKLNGGFRGNHSNGNHNGNNGHHNGNNGHHNGNNGQHRQKPGDHRDLSTVTCYKCRKTGHYATNCPENKSEDVTKSNSFQKGQANHLNVEEVMNEPDAVMGMPPDREVEFLIELLPGTGPIAKRPYPMSTDELKELKKQLKEQLVKGFIRESSSPWGAPVLFVEKKDKSQRLVMDYRSLNEVTIKNKYPLPRINDLFDQLEGASVFSKIDLRSGYFQLKIREHDIPKTAFVTRYGSYEYTVMPFGLTNAPSYFMNMMNKVFMEFLDKFVVVFIDDILIYSKSKEEHEQHLRLILEKLREHKLYAKFSKCEFWLSEVGFLGHVISKEGIAVDPSKVAAVTEWAPPKNVGEIRSFLGLAGYYRRFIENFSKIAKPMTELLKKEKKFAWTESCEASFQELKKRLVSAPILCLPDLEKEFQVYCDASRQGLGSVLMQEGRVAAYASRQLQKHETNYPTHDIELASVVHALKTWRHYLMGKRCEIFTDHKSLKYIFTQKELNMRQRRWLELIKDYDLSLQYHPGKANVVADALSRKSYVNCLSTEVLPEDLCKGLKDLSLEVVPEGYVASLIVQPTLMDKIKETQKGDEDIEKIKENLKEDKAKGFSEDEQGSVPHHCCGVEGERSFFGPDIIQEAEEKVRLIKDRLKIAQSRQKSYADNKRRDVSYEIGDRVYLRVSPLRGVKRFGIKGKLAPRFIGPFKILSRKGEVAYEIELPEILSAVHNVFHVSQLKKCHPEMLRKLLAGEDPSHRLGHHLGHTRPPEPAPKPPAAHSPAASRPPFPSLEDARTGGDVHVRRPAATAPFPAR</sequence>
<dbReference type="GO" id="GO:0003676">
    <property type="term" value="F:nucleic acid binding"/>
    <property type="evidence" value="ECO:0007669"/>
    <property type="project" value="InterPro"/>
</dbReference>
<keyword evidence="3" id="KW-0540">Nuclease</keyword>
<evidence type="ECO:0000259" key="10">
    <source>
        <dbReference type="PROSITE" id="PS50878"/>
    </source>
</evidence>
<feature type="compositionally biased region" description="Low complexity" evidence="8">
    <location>
        <begin position="925"/>
        <end position="934"/>
    </location>
</feature>
<name>A0AAD8WXF7_LOLMU</name>
<dbReference type="Pfam" id="PF00078">
    <property type="entry name" value="RVT_1"/>
    <property type="match status" value="1"/>
</dbReference>
<keyword evidence="2" id="KW-0548">Nucleotidyltransferase</keyword>
<evidence type="ECO:0000256" key="2">
    <source>
        <dbReference type="ARBA" id="ARBA00022695"/>
    </source>
</evidence>
<dbReference type="PANTHER" id="PTHR37984">
    <property type="entry name" value="PROTEIN CBG26694"/>
    <property type="match status" value="1"/>
</dbReference>
<dbReference type="FunFam" id="3.30.70.270:FF:000020">
    <property type="entry name" value="Transposon Tf2-6 polyprotein-like Protein"/>
    <property type="match status" value="1"/>
</dbReference>
<dbReference type="Proteomes" id="UP001231189">
    <property type="component" value="Unassembled WGS sequence"/>
</dbReference>
<dbReference type="PROSITE" id="PS50878">
    <property type="entry name" value="RT_POL"/>
    <property type="match status" value="1"/>
</dbReference>
<dbReference type="Gene3D" id="4.10.60.10">
    <property type="entry name" value="Zinc finger, CCHC-type"/>
    <property type="match status" value="1"/>
</dbReference>
<dbReference type="Gene3D" id="3.30.70.270">
    <property type="match status" value="2"/>
</dbReference>
<evidence type="ECO:0000256" key="6">
    <source>
        <dbReference type="ARBA" id="ARBA00022918"/>
    </source>
</evidence>
<dbReference type="InterPro" id="IPR050951">
    <property type="entry name" value="Retrovirus_Pol_polyprotein"/>
</dbReference>
<dbReference type="Gene3D" id="3.10.10.10">
    <property type="entry name" value="HIV Type 1 Reverse Transcriptase, subunit A, domain 1"/>
    <property type="match status" value="1"/>
</dbReference>
<organism evidence="11 12">
    <name type="scientific">Lolium multiflorum</name>
    <name type="common">Italian ryegrass</name>
    <name type="synonym">Lolium perenne subsp. multiflorum</name>
    <dbReference type="NCBI Taxonomy" id="4521"/>
    <lineage>
        <taxon>Eukaryota</taxon>
        <taxon>Viridiplantae</taxon>
        <taxon>Streptophyta</taxon>
        <taxon>Embryophyta</taxon>
        <taxon>Tracheophyta</taxon>
        <taxon>Spermatophyta</taxon>
        <taxon>Magnoliopsida</taxon>
        <taxon>Liliopsida</taxon>
        <taxon>Poales</taxon>
        <taxon>Poaceae</taxon>
        <taxon>BOP clade</taxon>
        <taxon>Pooideae</taxon>
        <taxon>Poodae</taxon>
        <taxon>Poeae</taxon>
        <taxon>Poeae Chloroplast Group 2 (Poeae type)</taxon>
        <taxon>Loliodinae</taxon>
        <taxon>Loliinae</taxon>
        <taxon>Lolium</taxon>
    </lineage>
</organism>
<dbReference type="Pfam" id="PF17917">
    <property type="entry name" value="RT_RNaseH"/>
    <property type="match status" value="1"/>
</dbReference>
<evidence type="ECO:0000256" key="8">
    <source>
        <dbReference type="SAM" id="MobiDB-lite"/>
    </source>
</evidence>
<keyword evidence="7" id="KW-0479">Metal-binding</keyword>
<dbReference type="CDD" id="cd09274">
    <property type="entry name" value="RNase_HI_RT_Ty3"/>
    <property type="match status" value="1"/>
</dbReference>
<dbReference type="GO" id="GO:0016787">
    <property type="term" value="F:hydrolase activity"/>
    <property type="evidence" value="ECO:0007669"/>
    <property type="project" value="UniProtKB-KW"/>
</dbReference>
<dbReference type="InterPro" id="IPR056924">
    <property type="entry name" value="SH3_Tf2-1"/>
</dbReference>
<dbReference type="InterPro" id="IPR005162">
    <property type="entry name" value="Retrotrans_gag_dom"/>
</dbReference>
<dbReference type="InterPro" id="IPR043128">
    <property type="entry name" value="Rev_trsase/Diguanyl_cyclase"/>
</dbReference>
<dbReference type="InterPro" id="IPR001878">
    <property type="entry name" value="Znf_CCHC"/>
</dbReference>
<dbReference type="PANTHER" id="PTHR37984:SF5">
    <property type="entry name" value="PROTEIN NYNRIN-LIKE"/>
    <property type="match status" value="1"/>
</dbReference>
<evidence type="ECO:0000256" key="1">
    <source>
        <dbReference type="ARBA" id="ARBA00022679"/>
    </source>
</evidence>
<feature type="compositionally biased region" description="Pro residues" evidence="8">
    <location>
        <begin position="889"/>
        <end position="909"/>
    </location>
</feature>
<feature type="compositionally biased region" description="Low complexity" evidence="8">
    <location>
        <begin position="122"/>
        <end position="167"/>
    </location>
</feature>
<dbReference type="EMBL" id="JAUUTY010000002">
    <property type="protein sequence ID" value="KAK1682066.1"/>
    <property type="molecule type" value="Genomic_DNA"/>
</dbReference>
<dbReference type="AlphaFoldDB" id="A0AAD8WXF7"/>
<dbReference type="GO" id="GO:0004519">
    <property type="term" value="F:endonuclease activity"/>
    <property type="evidence" value="ECO:0007669"/>
    <property type="project" value="UniProtKB-KW"/>
</dbReference>
<reference evidence="11" key="1">
    <citation type="submission" date="2023-07" db="EMBL/GenBank/DDBJ databases">
        <title>A chromosome-level genome assembly of Lolium multiflorum.</title>
        <authorList>
            <person name="Chen Y."/>
            <person name="Copetti D."/>
            <person name="Kolliker R."/>
            <person name="Studer B."/>
        </authorList>
    </citation>
    <scope>NUCLEOTIDE SEQUENCE</scope>
    <source>
        <strain evidence="11">02402/16</strain>
        <tissue evidence="11">Leaf</tissue>
    </source>
</reference>
<evidence type="ECO:0000259" key="9">
    <source>
        <dbReference type="PROSITE" id="PS50158"/>
    </source>
</evidence>
<dbReference type="Pfam" id="PF00098">
    <property type="entry name" value="zf-CCHC"/>
    <property type="match status" value="1"/>
</dbReference>
<evidence type="ECO:0000256" key="4">
    <source>
        <dbReference type="ARBA" id="ARBA00022759"/>
    </source>
</evidence>
<evidence type="ECO:0008006" key="13">
    <source>
        <dbReference type="Google" id="ProtNLM"/>
    </source>
</evidence>
<feature type="compositionally biased region" description="Basic and acidic residues" evidence="8">
    <location>
        <begin position="912"/>
        <end position="922"/>
    </location>
</feature>
<dbReference type="GO" id="GO:0003964">
    <property type="term" value="F:RNA-directed DNA polymerase activity"/>
    <property type="evidence" value="ECO:0007669"/>
    <property type="project" value="UniProtKB-KW"/>
</dbReference>
<dbReference type="PROSITE" id="PS50158">
    <property type="entry name" value="ZF_CCHC"/>
    <property type="match status" value="1"/>
</dbReference>
<evidence type="ECO:0000313" key="12">
    <source>
        <dbReference type="Proteomes" id="UP001231189"/>
    </source>
</evidence>
<evidence type="ECO:0000256" key="3">
    <source>
        <dbReference type="ARBA" id="ARBA00022722"/>
    </source>
</evidence>
<gene>
    <name evidence="11" type="ORF">QYE76_042914</name>
</gene>
<dbReference type="InterPro" id="IPR036875">
    <property type="entry name" value="Znf_CCHC_sf"/>
</dbReference>
<dbReference type="CDD" id="cd01647">
    <property type="entry name" value="RT_LTR"/>
    <property type="match status" value="1"/>
</dbReference>
<dbReference type="InterPro" id="IPR043502">
    <property type="entry name" value="DNA/RNA_pol_sf"/>
</dbReference>
<feature type="region of interest" description="Disordered" evidence="8">
    <location>
        <begin position="875"/>
        <end position="934"/>
    </location>
</feature>
<evidence type="ECO:0000256" key="7">
    <source>
        <dbReference type="PROSITE-ProRule" id="PRU00047"/>
    </source>
</evidence>
<keyword evidence="12" id="KW-1185">Reference proteome</keyword>